<dbReference type="SUPFAM" id="SSF52833">
    <property type="entry name" value="Thioredoxin-like"/>
    <property type="match status" value="1"/>
</dbReference>
<organism evidence="5 6">
    <name type="scientific">Pomacea canaliculata</name>
    <name type="common">Golden apple snail</name>
    <dbReference type="NCBI Taxonomy" id="400727"/>
    <lineage>
        <taxon>Eukaryota</taxon>
        <taxon>Metazoa</taxon>
        <taxon>Spiralia</taxon>
        <taxon>Lophotrochozoa</taxon>
        <taxon>Mollusca</taxon>
        <taxon>Gastropoda</taxon>
        <taxon>Caenogastropoda</taxon>
        <taxon>Architaenioglossa</taxon>
        <taxon>Ampullarioidea</taxon>
        <taxon>Ampullariidae</taxon>
        <taxon>Pomacea</taxon>
    </lineage>
</organism>
<dbReference type="EMBL" id="PZQS01000009">
    <property type="protein sequence ID" value="PVD24822.1"/>
    <property type="molecule type" value="Genomic_DNA"/>
</dbReference>
<evidence type="ECO:0000259" key="4">
    <source>
        <dbReference type="Pfam" id="PF02114"/>
    </source>
</evidence>
<keyword evidence="2" id="KW-0597">Phosphoprotein</keyword>
<proteinExistence type="inferred from homology"/>
<dbReference type="OMA" id="GIIEMMP"/>
<dbReference type="InterPro" id="IPR001200">
    <property type="entry name" value="Phosducin"/>
</dbReference>
<dbReference type="PRINTS" id="PR00677">
    <property type="entry name" value="PHOSDUCIN"/>
</dbReference>
<dbReference type="CDD" id="cd02987">
    <property type="entry name" value="Phd_like_Phd"/>
    <property type="match status" value="1"/>
</dbReference>
<feature type="region of interest" description="Disordered" evidence="3">
    <location>
        <begin position="16"/>
        <end position="66"/>
    </location>
</feature>
<dbReference type="Pfam" id="PF02114">
    <property type="entry name" value="Phosducin"/>
    <property type="match status" value="1"/>
</dbReference>
<dbReference type="PANTHER" id="PTHR46052:SF1">
    <property type="entry name" value="PHOSDUCIN-LIKE PROTEIN"/>
    <property type="match status" value="1"/>
</dbReference>
<gene>
    <name evidence="5" type="ORF">C0Q70_15308</name>
</gene>
<dbReference type="InterPro" id="IPR051499">
    <property type="entry name" value="Phosducin-like_reg"/>
</dbReference>
<comment type="caution">
    <text evidence="5">The sequence shown here is derived from an EMBL/GenBank/DDBJ whole genome shotgun (WGS) entry which is preliminary data.</text>
</comment>
<comment type="similarity">
    <text evidence="1">Belongs to the phosducin family.</text>
</comment>
<dbReference type="Gene3D" id="3.40.30.10">
    <property type="entry name" value="Glutaredoxin"/>
    <property type="match status" value="1"/>
</dbReference>
<dbReference type="Proteomes" id="UP000245119">
    <property type="component" value="Linkage Group LG9"/>
</dbReference>
<dbReference type="Gene3D" id="1.10.168.10">
    <property type="entry name" value="Phosducin, domain 2"/>
    <property type="match status" value="1"/>
</dbReference>
<dbReference type="InterPro" id="IPR036249">
    <property type="entry name" value="Thioredoxin-like_sf"/>
</dbReference>
<dbReference type="InterPro" id="IPR024253">
    <property type="entry name" value="Phosducin_thioredoxin-like_dom"/>
</dbReference>
<dbReference type="AlphaFoldDB" id="A0A2T7NUI9"/>
<feature type="compositionally biased region" description="Acidic residues" evidence="3">
    <location>
        <begin position="21"/>
        <end position="31"/>
    </location>
</feature>
<feature type="domain" description="Phosducin" evidence="4">
    <location>
        <begin position="53"/>
        <end position="268"/>
    </location>
</feature>
<evidence type="ECO:0000313" key="6">
    <source>
        <dbReference type="Proteomes" id="UP000245119"/>
    </source>
</evidence>
<keyword evidence="6" id="KW-1185">Reference proteome</keyword>
<evidence type="ECO:0000256" key="1">
    <source>
        <dbReference type="ARBA" id="ARBA00009686"/>
    </source>
</evidence>
<dbReference type="PANTHER" id="PTHR46052">
    <property type="entry name" value="PHOSDUCIN-LIKE PROTEIN"/>
    <property type="match status" value="1"/>
</dbReference>
<name>A0A2T7NUI9_POMCA</name>
<accession>A0A2T7NUI9</accession>
<protein>
    <recommendedName>
        <fullName evidence="4">Phosducin domain-containing protein</fullName>
    </recommendedName>
</protein>
<reference evidence="5 6" key="1">
    <citation type="submission" date="2018-04" db="EMBL/GenBank/DDBJ databases">
        <title>The genome of golden apple snail Pomacea canaliculata provides insight into stress tolerance and invasive adaptation.</title>
        <authorList>
            <person name="Liu C."/>
            <person name="Liu B."/>
            <person name="Ren Y."/>
            <person name="Zhang Y."/>
            <person name="Wang H."/>
            <person name="Li S."/>
            <person name="Jiang F."/>
            <person name="Yin L."/>
            <person name="Zhang G."/>
            <person name="Qian W."/>
            <person name="Fan W."/>
        </authorList>
    </citation>
    <scope>NUCLEOTIDE SEQUENCE [LARGE SCALE GENOMIC DNA]</scope>
    <source>
        <strain evidence="5">SZHN2017</strain>
        <tissue evidence="5">Muscle</tissue>
    </source>
</reference>
<evidence type="ECO:0000313" key="5">
    <source>
        <dbReference type="EMBL" id="PVD24822.1"/>
    </source>
</evidence>
<evidence type="ECO:0000256" key="3">
    <source>
        <dbReference type="SAM" id="MobiDB-lite"/>
    </source>
</evidence>
<sequence>MSLSLDDKLLGEKTHYYCSSSEDEGSNDEDNDKLGDEAAGAPSGPEVEPPKMERYSGTCTNTGPKGVVKDWREFKRLETERREENERERQAMAKKLTLTCRSHLNDEQEKKEDERFLEALSELDDEFLAEYRLRRIEEMRKALGNIPKFGKVINLTKDNFIQEIDKEKPQVTVIVHIYDENTDACQAMNGCLKCLASEYPTVKFCKISATEAKMSLNFMENGVPALLVYKNGELIGNLLQLSREFGDDFYATDVESFLDEHGFLPSKLSLPIIRDKTTGEIRSVLPHEEESSDSDFDVD</sequence>
<dbReference type="GO" id="GO:0008277">
    <property type="term" value="P:regulation of G protein-coupled receptor signaling pathway"/>
    <property type="evidence" value="ECO:0007669"/>
    <property type="project" value="InterPro"/>
</dbReference>
<dbReference type="STRING" id="400727.A0A2T7NUI9"/>
<dbReference type="OrthoDB" id="70588at2759"/>
<dbReference type="InterPro" id="IPR023196">
    <property type="entry name" value="Phosducin_N_dom_sf"/>
</dbReference>
<evidence type="ECO:0000256" key="2">
    <source>
        <dbReference type="ARBA" id="ARBA00022553"/>
    </source>
</evidence>